<dbReference type="Gene3D" id="1.10.10.60">
    <property type="entry name" value="Homeodomain-like"/>
    <property type="match status" value="1"/>
</dbReference>
<evidence type="ECO:0000256" key="1">
    <source>
        <dbReference type="ARBA" id="ARBA00023015"/>
    </source>
</evidence>
<feature type="domain" description="HTH araC/xylS-type" evidence="4">
    <location>
        <begin position="23"/>
        <end position="121"/>
    </location>
</feature>
<dbReference type="InterPro" id="IPR018060">
    <property type="entry name" value="HTH_AraC"/>
</dbReference>
<keyword evidence="2" id="KW-0238">DNA-binding</keyword>
<dbReference type="Proteomes" id="UP000037084">
    <property type="component" value="Unassembled WGS sequence"/>
</dbReference>
<sequence>MCHPAWRQALIEAAHLSELARLRRVRDRLDREYARPLDVEELARAASMAAGHLGRRFRLAYGASPYAYLTARRIERATALLRAGDLGPAEVARAVGCATPGIFGARFTELVGMAPGAYARTVRRPAQAVRIREASAPQPHLA</sequence>
<keyword evidence="3" id="KW-0804">Transcription</keyword>
<dbReference type="RefSeq" id="WP_053167289.1">
    <property type="nucleotide sequence ID" value="NZ_LGUV01000001.1"/>
</dbReference>
<organism evidence="5 6">
    <name type="scientific">Streptomyces virginiae</name>
    <name type="common">Streptomyces cinnamonensis</name>
    <dbReference type="NCBI Taxonomy" id="1961"/>
    <lineage>
        <taxon>Bacteria</taxon>
        <taxon>Bacillati</taxon>
        <taxon>Actinomycetota</taxon>
        <taxon>Actinomycetes</taxon>
        <taxon>Kitasatosporales</taxon>
        <taxon>Streptomycetaceae</taxon>
        <taxon>Streptomyces</taxon>
    </lineage>
</organism>
<evidence type="ECO:0000313" key="5">
    <source>
        <dbReference type="EMBL" id="KOG57998.1"/>
    </source>
</evidence>
<evidence type="ECO:0000313" key="6">
    <source>
        <dbReference type="Proteomes" id="UP000037084"/>
    </source>
</evidence>
<dbReference type="GO" id="GO:0043565">
    <property type="term" value="F:sequence-specific DNA binding"/>
    <property type="evidence" value="ECO:0007669"/>
    <property type="project" value="InterPro"/>
</dbReference>
<keyword evidence="1" id="KW-0805">Transcription regulation</keyword>
<gene>
    <name evidence="5" type="ORF">ADK75_00945</name>
</gene>
<dbReference type="OrthoDB" id="2060755at2"/>
<dbReference type="PANTHER" id="PTHR46796">
    <property type="entry name" value="HTH-TYPE TRANSCRIPTIONAL ACTIVATOR RHAS-RELATED"/>
    <property type="match status" value="1"/>
</dbReference>
<dbReference type="SUPFAM" id="SSF46689">
    <property type="entry name" value="Homeodomain-like"/>
    <property type="match status" value="2"/>
</dbReference>
<comment type="caution">
    <text evidence="5">The sequence shown here is derived from an EMBL/GenBank/DDBJ whole genome shotgun (WGS) entry which is preliminary data.</text>
</comment>
<dbReference type="PROSITE" id="PS01124">
    <property type="entry name" value="HTH_ARAC_FAMILY_2"/>
    <property type="match status" value="1"/>
</dbReference>
<dbReference type="PATRIC" id="fig|1961.12.peg.208"/>
<dbReference type="AlphaFoldDB" id="A0A0L8N5U3"/>
<evidence type="ECO:0000259" key="4">
    <source>
        <dbReference type="PROSITE" id="PS01124"/>
    </source>
</evidence>
<dbReference type="InterPro" id="IPR050204">
    <property type="entry name" value="AraC_XylS_family_regulators"/>
</dbReference>
<dbReference type="Pfam" id="PF12833">
    <property type="entry name" value="HTH_18"/>
    <property type="match status" value="1"/>
</dbReference>
<proteinExistence type="predicted"/>
<dbReference type="GO" id="GO:0003700">
    <property type="term" value="F:DNA-binding transcription factor activity"/>
    <property type="evidence" value="ECO:0007669"/>
    <property type="project" value="InterPro"/>
</dbReference>
<dbReference type="InterPro" id="IPR009057">
    <property type="entry name" value="Homeodomain-like_sf"/>
</dbReference>
<dbReference type="EMBL" id="LGUV01000001">
    <property type="protein sequence ID" value="KOG57998.1"/>
    <property type="molecule type" value="Genomic_DNA"/>
</dbReference>
<accession>A0A0L8N5U3</accession>
<evidence type="ECO:0000256" key="2">
    <source>
        <dbReference type="ARBA" id="ARBA00023125"/>
    </source>
</evidence>
<reference evidence="6" key="1">
    <citation type="submission" date="2015-07" db="EMBL/GenBank/DDBJ databases">
        <authorList>
            <consortium name="Consortium for Microbial Forensics and Genomics (microFORGE)"/>
            <person name="Knight B.M."/>
            <person name="Roberts D.P."/>
            <person name="Lin D."/>
            <person name="Hari K."/>
            <person name="Fletcher J."/>
            <person name="Melcher U."/>
            <person name="Blagden T."/>
            <person name="Winegar R.A."/>
        </authorList>
    </citation>
    <scope>NUCLEOTIDE SEQUENCE [LARGE SCALE GENOMIC DNA]</scope>
    <source>
        <strain evidence="6">NRRL B-1447</strain>
    </source>
</reference>
<protein>
    <submittedName>
        <fullName evidence="5">AraC family transcriptional regulator</fullName>
    </submittedName>
</protein>
<name>A0A0L8N5U3_STRVG</name>
<evidence type="ECO:0000256" key="3">
    <source>
        <dbReference type="ARBA" id="ARBA00023163"/>
    </source>
</evidence>
<dbReference type="SMART" id="SM00342">
    <property type="entry name" value="HTH_ARAC"/>
    <property type="match status" value="1"/>
</dbReference>